<organism evidence="8 9">
    <name type="scientific">Fonsecaea erecta</name>
    <dbReference type="NCBI Taxonomy" id="1367422"/>
    <lineage>
        <taxon>Eukaryota</taxon>
        <taxon>Fungi</taxon>
        <taxon>Dikarya</taxon>
        <taxon>Ascomycota</taxon>
        <taxon>Pezizomycotina</taxon>
        <taxon>Eurotiomycetes</taxon>
        <taxon>Chaetothyriomycetidae</taxon>
        <taxon>Chaetothyriales</taxon>
        <taxon>Herpotrichiellaceae</taxon>
        <taxon>Fonsecaea</taxon>
    </lineage>
</organism>
<evidence type="ECO:0000313" key="8">
    <source>
        <dbReference type="EMBL" id="OAP57920.1"/>
    </source>
</evidence>
<dbReference type="InterPro" id="IPR005829">
    <property type="entry name" value="Sugar_transporter_CS"/>
</dbReference>
<dbReference type="GeneID" id="30012826"/>
<feature type="transmembrane region" description="Helical" evidence="6">
    <location>
        <begin position="220"/>
        <end position="238"/>
    </location>
</feature>
<feature type="transmembrane region" description="Helical" evidence="6">
    <location>
        <begin position="371"/>
        <end position="393"/>
    </location>
</feature>
<evidence type="ECO:0000256" key="4">
    <source>
        <dbReference type="ARBA" id="ARBA00022989"/>
    </source>
</evidence>
<evidence type="ECO:0000256" key="5">
    <source>
        <dbReference type="ARBA" id="ARBA00023136"/>
    </source>
</evidence>
<keyword evidence="5 6" id="KW-0472">Membrane</keyword>
<evidence type="ECO:0000256" key="6">
    <source>
        <dbReference type="SAM" id="Phobius"/>
    </source>
</evidence>
<dbReference type="Proteomes" id="UP000078343">
    <property type="component" value="Unassembled WGS sequence"/>
</dbReference>
<keyword evidence="3 6" id="KW-0812">Transmembrane</keyword>
<evidence type="ECO:0000313" key="9">
    <source>
        <dbReference type="Proteomes" id="UP000078343"/>
    </source>
</evidence>
<dbReference type="InterPro" id="IPR020846">
    <property type="entry name" value="MFS_dom"/>
</dbReference>
<gene>
    <name evidence="8" type="ORF">AYL99_08658</name>
</gene>
<evidence type="ECO:0000256" key="3">
    <source>
        <dbReference type="ARBA" id="ARBA00022692"/>
    </source>
</evidence>
<comment type="subcellular location">
    <subcellularLocation>
        <location evidence="1">Membrane</location>
        <topology evidence="1">Multi-pass membrane protein</topology>
    </subcellularLocation>
</comment>
<feature type="transmembrane region" description="Helical" evidence="6">
    <location>
        <begin position="185"/>
        <end position="208"/>
    </location>
</feature>
<feature type="transmembrane region" description="Helical" evidence="6">
    <location>
        <begin position="554"/>
        <end position="573"/>
    </location>
</feature>
<keyword evidence="4 6" id="KW-1133">Transmembrane helix</keyword>
<dbReference type="AlphaFoldDB" id="A0A178ZDM7"/>
<feature type="transmembrane region" description="Helical" evidence="6">
    <location>
        <begin position="292"/>
        <end position="313"/>
    </location>
</feature>
<feature type="transmembrane region" description="Helical" evidence="6">
    <location>
        <begin position="129"/>
        <end position="148"/>
    </location>
</feature>
<dbReference type="RefSeq" id="XP_018691287.1">
    <property type="nucleotide sequence ID" value="XM_018840166.1"/>
</dbReference>
<sequence>MADVTTVPKKEMLTLEVEEASAPIKYDLAEVDRMLVDDERAPEARGTTEDAIPRSYWYSARFLGTFTAIILSKDAGSGGFSLAAPLLSNINAEIGPDLDITWVSLSWTLTQGISTLLVGRLSDLFGRRWIFILGNLIGTIGAIFASQAQTVKQLIGATVLLGIAGGSQISYFWTISEIVPMRWRYVANAFIYVCSFTTWLGPKIAYSFQTETTVGWRGCYYLLIALNGLATICYWAFYHPPTFKMLHRRTALKEMIVSFDWLGLILYTAGFTVFLMGLTWGGGRYPWSSSYVIGSLVAGAVGLVLFVLWDIWLPRRSQRTIPLVEMHFFKNFQLMAITGMTCVAGSTYYGFSSVWPGLVRNVWTGLDAAETGNMLCVLIMCYLFAQCIGGCIAHFTGPKYTIIISMCIACPLLTCAAVNPFNMTMTASLACTGGFALGIMEGVALTATTYPLRTQEEIGSAGGLTGTLRLFVSTIATCIYNTTLVNRLNSTIPENVGRAATSAGLPVSSLPLLISNLRAGHGFNSTSVPGINDSIEAAAKLAFRMAYSDAYRTMFLVSLAFTGPGVILCWFVAQHDKKKEHFVAGHLHDPKQTKTLEQQDG</sequence>
<dbReference type="PANTHER" id="PTHR23501:SF109">
    <property type="entry name" value="MAJOR FACILITATOR SUPERFAMILY (MFS) PROFILE DOMAIN-CONTAINING PROTEIN-RELATED"/>
    <property type="match status" value="1"/>
</dbReference>
<feature type="transmembrane region" description="Helical" evidence="6">
    <location>
        <begin position="259"/>
        <end position="280"/>
    </location>
</feature>
<comment type="caution">
    <text evidence="8">The sequence shown here is derived from an EMBL/GenBank/DDBJ whole genome shotgun (WGS) entry which is preliminary data.</text>
</comment>
<feature type="domain" description="Major facilitator superfamily (MFS) profile" evidence="7">
    <location>
        <begin position="60"/>
        <end position="577"/>
    </location>
</feature>
<dbReference type="OrthoDB" id="4139357at2759"/>
<dbReference type="Pfam" id="PF06609">
    <property type="entry name" value="TRI12"/>
    <property type="match status" value="1"/>
</dbReference>
<reference evidence="8 9" key="1">
    <citation type="submission" date="2016-04" db="EMBL/GenBank/DDBJ databases">
        <title>Draft genome of Fonsecaea erecta CBS 125763.</title>
        <authorList>
            <person name="Weiss V.A."/>
            <person name="Vicente V.A."/>
            <person name="Raittz R.T."/>
            <person name="Moreno L.F."/>
            <person name="De Souza E.M."/>
            <person name="Pedrosa F.O."/>
            <person name="Steffens M.B."/>
            <person name="Faoro H."/>
            <person name="Tadra-Sfeir M.Z."/>
            <person name="Najafzadeh M.J."/>
            <person name="Felipe M.S."/>
            <person name="Teixeira M."/>
            <person name="Sun J."/>
            <person name="Xi L."/>
            <person name="Gomes R."/>
            <person name="De Azevedo C.M."/>
            <person name="Salgado C.G."/>
            <person name="Da Silva M.B."/>
            <person name="Nascimento M.F."/>
            <person name="Queiroz-Telles F."/>
            <person name="Attili D.S."/>
            <person name="Gorbushina A."/>
        </authorList>
    </citation>
    <scope>NUCLEOTIDE SEQUENCE [LARGE SCALE GENOMIC DNA]</scope>
    <source>
        <strain evidence="8 9">CBS 125763</strain>
    </source>
</reference>
<evidence type="ECO:0000256" key="2">
    <source>
        <dbReference type="ARBA" id="ARBA00022448"/>
    </source>
</evidence>
<feature type="transmembrane region" description="Helical" evidence="6">
    <location>
        <begin position="154"/>
        <end position="173"/>
    </location>
</feature>
<dbReference type="InterPro" id="IPR036259">
    <property type="entry name" value="MFS_trans_sf"/>
</dbReference>
<dbReference type="Gene3D" id="1.20.1250.20">
    <property type="entry name" value="MFS general substrate transporter like domains"/>
    <property type="match status" value="2"/>
</dbReference>
<evidence type="ECO:0000259" key="7">
    <source>
        <dbReference type="PROSITE" id="PS50850"/>
    </source>
</evidence>
<dbReference type="GO" id="GO:0022857">
    <property type="term" value="F:transmembrane transporter activity"/>
    <property type="evidence" value="ECO:0007669"/>
    <property type="project" value="InterPro"/>
</dbReference>
<dbReference type="PROSITE" id="PS50850">
    <property type="entry name" value="MFS"/>
    <property type="match status" value="1"/>
</dbReference>
<dbReference type="InterPro" id="IPR010573">
    <property type="entry name" value="MFS_Str1/Tri12-like"/>
</dbReference>
<feature type="transmembrane region" description="Helical" evidence="6">
    <location>
        <begin position="400"/>
        <end position="421"/>
    </location>
</feature>
<keyword evidence="9" id="KW-1185">Reference proteome</keyword>
<dbReference type="GO" id="GO:0005886">
    <property type="term" value="C:plasma membrane"/>
    <property type="evidence" value="ECO:0007669"/>
    <property type="project" value="TreeGrafter"/>
</dbReference>
<feature type="transmembrane region" description="Helical" evidence="6">
    <location>
        <begin position="334"/>
        <end position="351"/>
    </location>
</feature>
<protein>
    <recommendedName>
        <fullName evidence="7">Major facilitator superfamily (MFS) profile domain-containing protein</fullName>
    </recommendedName>
</protein>
<dbReference type="SUPFAM" id="SSF103473">
    <property type="entry name" value="MFS general substrate transporter"/>
    <property type="match status" value="2"/>
</dbReference>
<name>A0A178ZDM7_9EURO</name>
<proteinExistence type="predicted"/>
<dbReference type="PROSITE" id="PS00216">
    <property type="entry name" value="SUGAR_TRANSPORT_1"/>
    <property type="match status" value="1"/>
</dbReference>
<keyword evidence="2" id="KW-0813">Transport</keyword>
<dbReference type="PANTHER" id="PTHR23501">
    <property type="entry name" value="MAJOR FACILITATOR SUPERFAMILY"/>
    <property type="match status" value="1"/>
</dbReference>
<accession>A0A178ZDM7</accession>
<evidence type="ECO:0000256" key="1">
    <source>
        <dbReference type="ARBA" id="ARBA00004141"/>
    </source>
</evidence>
<dbReference type="EMBL" id="LVYI01000007">
    <property type="protein sequence ID" value="OAP57920.1"/>
    <property type="molecule type" value="Genomic_DNA"/>
</dbReference>
<feature type="transmembrane region" description="Helical" evidence="6">
    <location>
        <begin position="427"/>
        <end position="447"/>
    </location>
</feature>